<dbReference type="InterPro" id="IPR012444">
    <property type="entry name" value="DUF1647"/>
</dbReference>
<gene>
    <name evidence="2" type="ORF">CAEBREN_28701</name>
</gene>
<feature type="compositionally biased region" description="Pro residues" evidence="1">
    <location>
        <begin position="65"/>
        <end position="78"/>
    </location>
</feature>
<dbReference type="eggNOG" id="ENOG502SA4K">
    <property type="taxonomic scope" value="Eukaryota"/>
</dbReference>
<accession>G0NE86</accession>
<dbReference type="Pfam" id="PF07801">
    <property type="entry name" value="DUF1647"/>
    <property type="match status" value="1"/>
</dbReference>
<dbReference type="Proteomes" id="UP000008068">
    <property type="component" value="Unassembled WGS sequence"/>
</dbReference>
<dbReference type="AlphaFoldDB" id="G0NE86"/>
<dbReference type="EMBL" id="GL379871">
    <property type="protein sequence ID" value="EGT58678.1"/>
    <property type="molecule type" value="Genomic_DNA"/>
</dbReference>
<dbReference type="InParanoid" id="G0NE86"/>
<proteinExistence type="predicted"/>
<dbReference type="PANTHER" id="PTHR31389">
    <property type="entry name" value="LD39211P"/>
    <property type="match status" value="1"/>
</dbReference>
<protein>
    <submittedName>
        <fullName evidence="2">Uncharacterized protein</fullName>
    </submittedName>
</protein>
<dbReference type="HOGENOM" id="CLU_042099_1_0_1"/>
<feature type="region of interest" description="Disordered" evidence="1">
    <location>
        <begin position="40"/>
        <end position="98"/>
    </location>
</feature>
<feature type="compositionally biased region" description="Low complexity" evidence="1">
    <location>
        <begin position="40"/>
        <end position="53"/>
    </location>
</feature>
<sequence>MKTSMRGPFIFILGVTFSGFLFSLHYTRSREIQEPIKPSVLQVKTQQQPQVGQSRVISSTSKAAPAPPMPQEPVPQEPIPEKPAPEQPKKPGVKKEEASEDCNCISEKTGKSHNFCYQDPQNETSFGRKFDCDRLKILEKLNLVDNPGPFVDLSKTEENSKQIVFVSAVSDNHFNEATTSIAAFYRFYPNGHFILYSLGLHEIYTTNIKKDFNKLEVRVFNVTGYPDYVINWMEYRFKPLILAEVMKEFSNVWWMDAHIVVKKPMMVELLYNEIAENVKKAETEVAQFRDVFDADHVEQVPKIWPTTDDAPFSSRGQIPI</sequence>
<keyword evidence="3" id="KW-1185">Reference proteome</keyword>
<evidence type="ECO:0000256" key="1">
    <source>
        <dbReference type="SAM" id="MobiDB-lite"/>
    </source>
</evidence>
<name>G0NE86_CAEBE</name>
<reference evidence="3" key="1">
    <citation type="submission" date="2011-07" db="EMBL/GenBank/DDBJ databases">
        <authorList>
            <consortium name="Caenorhabditis brenneri Sequencing and Analysis Consortium"/>
            <person name="Wilson R.K."/>
        </authorList>
    </citation>
    <scope>NUCLEOTIDE SEQUENCE [LARGE SCALE GENOMIC DNA]</scope>
    <source>
        <strain evidence="3">PB2801</strain>
    </source>
</reference>
<dbReference type="PANTHER" id="PTHR31389:SF7">
    <property type="entry name" value="ALPHA-1,6-MANNOSYL-GLYCOPROTEIN 2-BETA-N-ACETYLGLUCOSAMINYLTRANSFERASE-RELATED"/>
    <property type="match status" value="1"/>
</dbReference>
<evidence type="ECO:0000313" key="3">
    <source>
        <dbReference type="Proteomes" id="UP000008068"/>
    </source>
</evidence>
<organism evidence="3">
    <name type="scientific">Caenorhabditis brenneri</name>
    <name type="common">Nematode worm</name>
    <dbReference type="NCBI Taxonomy" id="135651"/>
    <lineage>
        <taxon>Eukaryota</taxon>
        <taxon>Metazoa</taxon>
        <taxon>Ecdysozoa</taxon>
        <taxon>Nematoda</taxon>
        <taxon>Chromadorea</taxon>
        <taxon>Rhabditida</taxon>
        <taxon>Rhabditina</taxon>
        <taxon>Rhabditomorpha</taxon>
        <taxon>Rhabditoidea</taxon>
        <taxon>Rhabditidae</taxon>
        <taxon>Peloderinae</taxon>
        <taxon>Caenorhabditis</taxon>
    </lineage>
</organism>
<dbReference type="STRING" id="135651.G0NE86"/>
<evidence type="ECO:0000313" key="2">
    <source>
        <dbReference type="EMBL" id="EGT58678.1"/>
    </source>
</evidence>
<dbReference type="OrthoDB" id="10053392at2759"/>
<feature type="compositionally biased region" description="Basic and acidic residues" evidence="1">
    <location>
        <begin position="79"/>
        <end position="97"/>
    </location>
</feature>